<gene>
    <name evidence="2" type="ORF">CBOVIS_LOCUS4362</name>
</gene>
<dbReference type="EMBL" id="CADEPM010000003">
    <property type="protein sequence ID" value="CAB3401642.1"/>
    <property type="molecule type" value="Genomic_DNA"/>
</dbReference>
<keyword evidence="3" id="KW-1185">Reference proteome</keyword>
<accession>A0A8S1EUP8</accession>
<name>A0A8S1EUP8_9PELO</name>
<feature type="region of interest" description="Disordered" evidence="1">
    <location>
        <begin position="220"/>
        <end position="240"/>
    </location>
</feature>
<organism evidence="2 3">
    <name type="scientific">Caenorhabditis bovis</name>
    <dbReference type="NCBI Taxonomy" id="2654633"/>
    <lineage>
        <taxon>Eukaryota</taxon>
        <taxon>Metazoa</taxon>
        <taxon>Ecdysozoa</taxon>
        <taxon>Nematoda</taxon>
        <taxon>Chromadorea</taxon>
        <taxon>Rhabditida</taxon>
        <taxon>Rhabditina</taxon>
        <taxon>Rhabditomorpha</taxon>
        <taxon>Rhabditoidea</taxon>
        <taxon>Rhabditidae</taxon>
        <taxon>Peloderinae</taxon>
        <taxon>Caenorhabditis</taxon>
    </lineage>
</organism>
<evidence type="ECO:0000313" key="3">
    <source>
        <dbReference type="Proteomes" id="UP000494206"/>
    </source>
</evidence>
<evidence type="ECO:0000313" key="2">
    <source>
        <dbReference type="EMBL" id="CAB3401642.1"/>
    </source>
</evidence>
<dbReference type="AlphaFoldDB" id="A0A8S1EUP8"/>
<dbReference type="Proteomes" id="UP000494206">
    <property type="component" value="Unassembled WGS sequence"/>
</dbReference>
<sequence length="274" mass="30709">MTQFANGAGFAQPFANNFGVAIQPTNRYLVQEPLGKRPFPSDLESEMEYVPRAKRRFDKISACLENFSISKETPTNTNELLMDSSSDDDNDGMEEEMIDIDACTSQSEPIISEPDDEPLTLKKLKLDDSLKSFLERAKQSPDAFLPHKSPKRGDEVVLWNPRLILTPKNEVNMSGRITEISEEDEKQIEDENRRKLIETEGMLDDEQINELMASHGIVEFSSSDGSNSDMGSSCSSPSSQIVEIDDINTRECNTPTSLTNGSVSDEDIMEFDEY</sequence>
<evidence type="ECO:0000256" key="1">
    <source>
        <dbReference type="SAM" id="MobiDB-lite"/>
    </source>
</evidence>
<protein>
    <submittedName>
        <fullName evidence="2">Uncharacterized protein</fullName>
    </submittedName>
</protein>
<reference evidence="2 3" key="1">
    <citation type="submission" date="2020-04" db="EMBL/GenBank/DDBJ databases">
        <authorList>
            <person name="Laetsch R D."/>
            <person name="Stevens L."/>
            <person name="Kumar S."/>
            <person name="Blaxter L. M."/>
        </authorList>
    </citation>
    <scope>NUCLEOTIDE SEQUENCE [LARGE SCALE GENOMIC DNA]</scope>
</reference>
<comment type="caution">
    <text evidence="2">The sequence shown here is derived from an EMBL/GenBank/DDBJ whole genome shotgun (WGS) entry which is preliminary data.</text>
</comment>
<feature type="compositionally biased region" description="Low complexity" evidence="1">
    <location>
        <begin position="221"/>
        <end position="239"/>
    </location>
</feature>
<dbReference type="OrthoDB" id="5840954at2759"/>
<proteinExistence type="predicted"/>